<dbReference type="Pfam" id="PF00497">
    <property type="entry name" value="SBP_bac_3"/>
    <property type="match status" value="1"/>
</dbReference>
<dbReference type="Gene3D" id="3.40.190.10">
    <property type="entry name" value="Periplasmic binding protein-like II"/>
    <property type="match status" value="2"/>
</dbReference>
<gene>
    <name evidence="5" type="ORF">JNB62_05050</name>
</gene>
<sequence length="317" mass="33580">MKMRHIAVPITVALMGALTLAGCSSQSSNGSTPQPTGAPTAAGLADDIPTEEITTTVNEDLAAQLPADFGDTLTVAIDLSSPPARFIDEAGDPVGFNVDFTNLLTEKLGLEPKIENVPLAQIVPGLAAQRYDIAVNNLSRNPEREAQLDMVEYMQGSGGIAIPADNPNDVTEKTTSLCALHIGVLSGSYQESNTIPAINEECEAEGLDPVTFTAYGTNNEAILALGSGRVEAWIGNGTVAAYAAARNPEVFKSLTLENTWSHDNLGLPKGSELTEVVAEAFQELMDEGTYAQVLEKWGIENYALDQTSLTQTDVVQQ</sequence>
<evidence type="ECO:0000256" key="2">
    <source>
        <dbReference type="SAM" id="MobiDB-lite"/>
    </source>
</evidence>
<dbReference type="PANTHER" id="PTHR35936">
    <property type="entry name" value="MEMBRANE-BOUND LYTIC MUREIN TRANSGLYCOSYLASE F"/>
    <property type="match status" value="1"/>
</dbReference>
<dbReference type="PANTHER" id="PTHR35936:SF17">
    <property type="entry name" value="ARGININE-BINDING EXTRACELLULAR PROTEIN ARTP"/>
    <property type="match status" value="1"/>
</dbReference>
<proteinExistence type="predicted"/>
<dbReference type="InterPro" id="IPR001638">
    <property type="entry name" value="Solute-binding_3/MltF_N"/>
</dbReference>
<evidence type="ECO:0000313" key="6">
    <source>
        <dbReference type="Proteomes" id="UP001196843"/>
    </source>
</evidence>
<feature type="compositionally biased region" description="Polar residues" evidence="2">
    <location>
        <begin position="23"/>
        <end position="37"/>
    </location>
</feature>
<dbReference type="PROSITE" id="PS51257">
    <property type="entry name" value="PROKAR_LIPOPROTEIN"/>
    <property type="match status" value="1"/>
</dbReference>
<dbReference type="SUPFAM" id="SSF53850">
    <property type="entry name" value="Periplasmic binding protein-like II"/>
    <property type="match status" value="1"/>
</dbReference>
<feature type="domain" description="Solute-binding protein family 3/N-terminal" evidence="4">
    <location>
        <begin position="72"/>
        <end position="301"/>
    </location>
</feature>
<dbReference type="CDD" id="cd01004">
    <property type="entry name" value="PBP2_MidA_like"/>
    <property type="match status" value="1"/>
</dbReference>
<dbReference type="EMBL" id="JAEUAW010000003">
    <property type="protein sequence ID" value="MBW9093042.1"/>
    <property type="molecule type" value="Genomic_DNA"/>
</dbReference>
<protein>
    <submittedName>
        <fullName evidence="5">Transporter substrate-binding domain-containing protein</fullName>
    </submittedName>
</protein>
<dbReference type="Proteomes" id="UP001196843">
    <property type="component" value="Unassembled WGS sequence"/>
</dbReference>
<organism evidence="5 6">
    <name type="scientific">Microbacterium jejuense</name>
    <dbReference type="NCBI Taxonomy" id="1263637"/>
    <lineage>
        <taxon>Bacteria</taxon>
        <taxon>Bacillati</taxon>
        <taxon>Actinomycetota</taxon>
        <taxon>Actinomycetes</taxon>
        <taxon>Micrococcales</taxon>
        <taxon>Microbacteriaceae</taxon>
        <taxon>Microbacterium</taxon>
    </lineage>
</organism>
<name>A0ABS7HLD2_9MICO</name>
<accession>A0ABS7HLD2</accession>
<reference evidence="5 6" key="1">
    <citation type="journal article" date="2021" name="MBio">
        <title>Poor Competitiveness of Bradyrhizobium in Pigeon Pea Root Colonization in Indian Soils.</title>
        <authorList>
            <person name="Chalasani D."/>
            <person name="Basu A."/>
            <person name="Pullabhotla S.V.S.R.N."/>
            <person name="Jorrin B."/>
            <person name="Neal A.L."/>
            <person name="Poole P.S."/>
            <person name="Podile A.R."/>
            <person name="Tkacz A."/>
        </authorList>
    </citation>
    <scope>NUCLEOTIDE SEQUENCE [LARGE SCALE GENOMIC DNA]</scope>
    <source>
        <strain evidence="5 6">HU14</strain>
    </source>
</reference>
<comment type="caution">
    <text evidence="5">The sequence shown here is derived from an EMBL/GenBank/DDBJ whole genome shotgun (WGS) entry which is preliminary data.</text>
</comment>
<keyword evidence="6" id="KW-1185">Reference proteome</keyword>
<feature type="signal peptide" evidence="3">
    <location>
        <begin position="1"/>
        <end position="21"/>
    </location>
</feature>
<dbReference type="SMART" id="SM00062">
    <property type="entry name" value="PBPb"/>
    <property type="match status" value="1"/>
</dbReference>
<evidence type="ECO:0000256" key="3">
    <source>
        <dbReference type="SAM" id="SignalP"/>
    </source>
</evidence>
<dbReference type="RefSeq" id="WP_220299764.1">
    <property type="nucleotide sequence ID" value="NZ_JAEUAW010000003.1"/>
</dbReference>
<evidence type="ECO:0000259" key="4">
    <source>
        <dbReference type="SMART" id="SM00062"/>
    </source>
</evidence>
<keyword evidence="1 3" id="KW-0732">Signal</keyword>
<evidence type="ECO:0000313" key="5">
    <source>
        <dbReference type="EMBL" id="MBW9093042.1"/>
    </source>
</evidence>
<feature type="chain" id="PRO_5046624045" evidence="3">
    <location>
        <begin position="22"/>
        <end position="317"/>
    </location>
</feature>
<evidence type="ECO:0000256" key="1">
    <source>
        <dbReference type="ARBA" id="ARBA00022729"/>
    </source>
</evidence>
<feature type="region of interest" description="Disordered" evidence="2">
    <location>
        <begin position="23"/>
        <end position="44"/>
    </location>
</feature>